<keyword evidence="2" id="KW-1185">Reference proteome</keyword>
<sequence length="90" mass="10437">MKRTSGQPHQILHKLQNLPFTAFPTGAHLMEQNNVRKREKMGKVSLDDDVLRFDLRSQSSQYWRSSGGDIMNVLRMRMMRIPPRVSSAPQ</sequence>
<dbReference type="EMBL" id="WNYA01000001">
    <property type="protein sequence ID" value="KAG8591564.1"/>
    <property type="molecule type" value="Genomic_DNA"/>
</dbReference>
<dbReference type="Proteomes" id="UP000824782">
    <property type="component" value="Unassembled WGS sequence"/>
</dbReference>
<evidence type="ECO:0000313" key="1">
    <source>
        <dbReference type="EMBL" id="KAG8591564.1"/>
    </source>
</evidence>
<organism evidence="1 2">
    <name type="scientific">Engystomops pustulosus</name>
    <name type="common">Tungara frog</name>
    <name type="synonym">Physalaemus pustulosus</name>
    <dbReference type="NCBI Taxonomy" id="76066"/>
    <lineage>
        <taxon>Eukaryota</taxon>
        <taxon>Metazoa</taxon>
        <taxon>Chordata</taxon>
        <taxon>Craniata</taxon>
        <taxon>Vertebrata</taxon>
        <taxon>Euteleostomi</taxon>
        <taxon>Amphibia</taxon>
        <taxon>Batrachia</taxon>
        <taxon>Anura</taxon>
        <taxon>Neobatrachia</taxon>
        <taxon>Hyloidea</taxon>
        <taxon>Leptodactylidae</taxon>
        <taxon>Leiuperinae</taxon>
        <taxon>Engystomops</taxon>
    </lineage>
</organism>
<protein>
    <submittedName>
        <fullName evidence="1">Uncharacterized protein</fullName>
    </submittedName>
</protein>
<reference evidence="1" key="1">
    <citation type="thesis" date="2020" institute="ProQuest LLC" country="789 East Eisenhower Parkway, Ann Arbor, MI, USA">
        <title>Comparative Genomics and Chromosome Evolution.</title>
        <authorList>
            <person name="Mudd A.B."/>
        </authorList>
    </citation>
    <scope>NUCLEOTIDE SEQUENCE</scope>
    <source>
        <strain evidence="1">237g6f4</strain>
        <tissue evidence="1">Blood</tissue>
    </source>
</reference>
<comment type="caution">
    <text evidence="1">The sequence shown here is derived from an EMBL/GenBank/DDBJ whole genome shotgun (WGS) entry which is preliminary data.</text>
</comment>
<evidence type="ECO:0000313" key="2">
    <source>
        <dbReference type="Proteomes" id="UP000824782"/>
    </source>
</evidence>
<accession>A0AAV7D2H5</accession>
<gene>
    <name evidence="1" type="ORF">GDO81_000218</name>
</gene>
<proteinExistence type="predicted"/>
<dbReference type="AlphaFoldDB" id="A0AAV7D2H5"/>
<name>A0AAV7D2H5_ENGPU</name>